<reference evidence="4 5" key="1">
    <citation type="submission" date="2017-11" db="EMBL/GenBank/DDBJ databases">
        <title>De novo assembly and phasing of dikaryotic genomes from two isolates of Puccinia coronata f. sp. avenae, the causal agent of oat crown rust.</title>
        <authorList>
            <person name="Miller M.E."/>
            <person name="Zhang Y."/>
            <person name="Omidvar V."/>
            <person name="Sperschneider J."/>
            <person name="Schwessinger B."/>
            <person name="Raley C."/>
            <person name="Palmer J.M."/>
            <person name="Garnica D."/>
            <person name="Upadhyaya N."/>
            <person name="Rathjen J."/>
            <person name="Taylor J.M."/>
            <person name="Park R.F."/>
            <person name="Dodds P.N."/>
            <person name="Hirsch C.D."/>
            <person name="Kianian S.F."/>
            <person name="Figueroa M."/>
        </authorList>
    </citation>
    <scope>NUCLEOTIDE SEQUENCE [LARGE SCALE GENOMIC DNA]</scope>
    <source>
        <strain evidence="2">12NC29</strain>
        <strain evidence="3">12SD80</strain>
    </source>
</reference>
<dbReference type="EMBL" id="PGCJ01000599">
    <property type="protein sequence ID" value="PLW25654.1"/>
    <property type="molecule type" value="Genomic_DNA"/>
</dbReference>
<comment type="caution">
    <text evidence="2">The sequence shown here is derived from an EMBL/GenBank/DDBJ whole genome shotgun (WGS) entry which is preliminary data.</text>
</comment>
<dbReference type="Proteomes" id="UP000235392">
    <property type="component" value="Unassembled WGS sequence"/>
</dbReference>
<protein>
    <submittedName>
        <fullName evidence="2">Uncharacterized protein</fullName>
    </submittedName>
</protein>
<dbReference type="Proteomes" id="UP000235388">
    <property type="component" value="Unassembled WGS sequence"/>
</dbReference>
<evidence type="ECO:0000256" key="1">
    <source>
        <dbReference type="SAM" id="MobiDB-lite"/>
    </source>
</evidence>
<name>A0A2N5TJJ7_9BASI</name>
<evidence type="ECO:0000313" key="3">
    <source>
        <dbReference type="EMBL" id="PLW34043.1"/>
    </source>
</evidence>
<gene>
    <name evidence="2" type="ORF">PCANC_24254</name>
    <name evidence="3" type="ORF">PCASD_14486</name>
</gene>
<organism evidence="2 4">
    <name type="scientific">Puccinia coronata f. sp. avenae</name>
    <dbReference type="NCBI Taxonomy" id="200324"/>
    <lineage>
        <taxon>Eukaryota</taxon>
        <taxon>Fungi</taxon>
        <taxon>Dikarya</taxon>
        <taxon>Basidiomycota</taxon>
        <taxon>Pucciniomycotina</taxon>
        <taxon>Pucciniomycetes</taxon>
        <taxon>Pucciniales</taxon>
        <taxon>Pucciniaceae</taxon>
        <taxon>Puccinia</taxon>
    </lineage>
</organism>
<sequence>MASPSGIPWNPASQLPRRPGLPDRSNLIQPGISPSADHGAVDSFQLQSGTGKVAIRTLRIRRYPIGYRVGSGHGRLASDPVSDRIMRLRGGV</sequence>
<evidence type="ECO:0000313" key="2">
    <source>
        <dbReference type="EMBL" id="PLW25654.1"/>
    </source>
</evidence>
<feature type="region of interest" description="Disordered" evidence="1">
    <location>
        <begin position="1"/>
        <end position="42"/>
    </location>
</feature>
<dbReference type="AlphaFoldDB" id="A0A2N5TJJ7"/>
<keyword evidence="4" id="KW-1185">Reference proteome</keyword>
<evidence type="ECO:0000313" key="5">
    <source>
        <dbReference type="Proteomes" id="UP000235392"/>
    </source>
</evidence>
<accession>A0A2N5TJJ7</accession>
<dbReference type="EMBL" id="PGCI01000206">
    <property type="protein sequence ID" value="PLW34043.1"/>
    <property type="molecule type" value="Genomic_DNA"/>
</dbReference>
<evidence type="ECO:0000313" key="4">
    <source>
        <dbReference type="Proteomes" id="UP000235388"/>
    </source>
</evidence>
<proteinExistence type="predicted"/>